<dbReference type="Proteomes" id="UP000050786">
    <property type="component" value="Unassembled WGS sequence"/>
</dbReference>
<dbReference type="EMBL" id="CYPS01000008">
    <property type="protein sequence ID" value="CUH41339.1"/>
    <property type="molecule type" value="Genomic_DNA"/>
</dbReference>
<evidence type="ECO:0000313" key="1">
    <source>
        <dbReference type="EMBL" id="CUH41339.1"/>
    </source>
</evidence>
<proteinExistence type="predicted"/>
<evidence type="ECO:0000313" key="2">
    <source>
        <dbReference type="Proteomes" id="UP000050786"/>
    </source>
</evidence>
<evidence type="ECO:0008006" key="3">
    <source>
        <dbReference type="Google" id="ProtNLM"/>
    </source>
</evidence>
<gene>
    <name evidence="1" type="ORF">RUM4293_00207</name>
</gene>
<organism evidence="1 2">
    <name type="scientific">Ruegeria atlantica</name>
    <dbReference type="NCBI Taxonomy" id="81569"/>
    <lineage>
        <taxon>Bacteria</taxon>
        <taxon>Pseudomonadati</taxon>
        <taxon>Pseudomonadota</taxon>
        <taxon>Alphaproteobacteria</taxon>
        <taxon>Rhodobacterales</taxon>
        <taxon>Roseobacteraceae</taxon>
        <taxon>Ruegeria</taxon>
    </lineage>
</organism>
<protein>
    <recommendedName>
        <fullName evidence="3">Invasion protein B, involved in pathogenesis</fullName>
    </recommendedName>
</protein>
<dbReference type="AlphaFoldDB" id="A0A0P1E3J6"/>
<keyword evidence="2" id="KW-1185">Reference proteome</keyword>
<sequence>MRILIFDNGDRELKRIFTLGMALGLFTASVASADTFLRYGEVEGWKVFIDEDKKSCLIEAVDDAENVVQMGLTEDRSVGYVGVFTKAKTDIKRGEKEAVAVLLGDNIYVGEATGMKGNITKGYSGGYVLSDDPQFADDLAKQKVMVVFPEKEFAFTVDLTGTYKAMEMARKCNEEQLS</sequence>
<reference evidence="2" key="1">
    <citation type="submission" date="2015-09" db="EMBL/GenBank/DDBJ databases">
        <authorList>
            <person name="Rodrigo-Torres L."/>
            <person name="Arahal D.R."/>
        </authorList>
    </citation>
    <scope>NUCLEOTIDE SEQUENCE [LARGE SCALE GENOMIC DNA]</scope>
    <source>
        <strain evidence="2">CECT 4293</strain>
    </source>
</reference>
<name>A0A0P1E3J6_9RHOB</name>
<accession>A0A0P1E3J6</accession>